<keyword evidence="4" id="KW-1133">Transmembrane helix</keyword>
<feature type="transmembrane region" description="Helical" evidence="4">
    <location>
        <begin position="329"/>
        <end position="348"/>
    </location>
</feature>
<feature type="transmembrane region" description="Helical" evidence="4">
    <location>
        <begin position="382"/>
        <end position="402"/>
    </location>
</feature>
<name>A0ABY4BHV2_9BACT</name>
<dbReference type="EMBL" id="CP094534">
    <property type="protein sequence ID" value="UOE36190.1"/>
    <property type="molecule type" value="Genomic_DNA"/>
</dbReference>
<dbReference type="Proteomes" id="UP000831390">
    <property type="component" value="Chromosome"/>
</dbReference>
<feature type="transmembrane region" description="Helical" evidence="4">
    <location>
        <begin position="286"/>
        <end position="308"/>
    </location>
</feature>
<accession>A0ABY4BHV2</accession>
<keyword evidence="2 3" id="KW-0802">TPR repeat</keyword>
<dbReference type="PANTHER" id="PTHR45586:SF1">
    <property type="entry name" value="LIPOPOLYSACCHARIDE ASSEMBLY PROTEIN B"/>
    <property type="match status" value="1"/>
</dbReference>
<dbReference type="RefSeq" id="WP_243519760.1">
    <property type="nucleotide sequence ID" value="NZ_CP094534.1"/>
</dbReference>
<keyword evidence="1" id="KW-0677">Repeat</keyword>
<sequence>MADLNVAVQQAAQLLDLHRPEEAATLLHRVLAQEPRHAHAMRLLGLSLLDRDDHAAAVEVLRQAVALDAQHPHGHACLAEAETALANWGAARLAISEALRLAPEHAPFHGQMAQLEFAQLRFRQALRAARAGLALDPTEALCHSVQGRALAALGHGEAGAALLTDALAHAPNSAALHTNLGLTHLDAGQHQEARTHFAAALRQQPNDDVARAGLLQAFKHKFWLYRVLSRSRRHMSKRAPNSSFWQLSPGTRAVVARLLVPALAVGLWLVGRATGVFDADASLRDAWNFLLLVLAVLALVVLTLRFSFLSLVRFDADARHLLSAREAANVNLFWLFLAAGAVVAAAVAGPTTRVGILLPLGLAVATPLLANRGLPPQAGWRWSWTWAGLLALLGYWVVGLVGSNPGEVRFGLGCVGAAMVLYTLVFEFYQPIK</sequence>
<dbReference type="Pfam" id="PF13432">
    <property type="entry name" value="TPR_16"/>
    <property type="match status" value="2"/>
</dbReference>
<dbReference type="SUPFAM" id="SSF48452">
    <property type="entry name" value="TPR-like"/>
    <property type="match status" value="1"/>
</dbReference>
<feature type="repeat" description="TPR" evidence="3">
    <location>
        <begin position="38"/>
        <end position="71"/>
    </location>
</feature>
<dbReference type="Gene3D" id="1.25.40.10">
    <property type="entry name" value="Tetratricopeptide repeat domain"/>
    <property type="match status" value="1"/>
</dbReference>
<evidence type="ECO:0000313" key="5">
    <source>
        <dbReference type="EMBL" id="UOE36190.1"/>
    </source>
</evidence>
<feature type="repeat" description="TPR" evidence="3">
    <location>
        <begin position="174"/>
        <end position="207"/>
    </location>
</feature>
<dbReference type="InterPro" id="IPR019734">
    <property type="entry name" value="TPR_rpt"/>
</dbReference>
<proteinExistence type="predicted"/>
<evidence type="ECO:0000256" key="3">
    <source>
        <dbReference type="PROSITE-ProRule" id="PRU00339"/>
    </source>
</evidence>
<organism evidence="5 6">
    <name type="scientific">Hymenobacter monticola</name>
    <dbReference type="NCBI Taxonomy" id="1705399"/>
    <lineage>
        <taxon>Bacteria</taxon>
        <taxon>Pseudomonadati</taxon>
        <taxon>Bacteroidota</taxon>
        <taxon>Cytophagia</taxon>
        <taxon>Cytophagales</taxon>
        <taxon>Hymenobacteraceae</taxon>
        <taxon>Hymenobacter</taxon>
    </lineage>
</organism>
<dbReference type="InterPro" id="IPR051012">
    <property type="entry name" value="CellSynth/LPSAsmb/PSIAsmb"/>
</dbReference>
<dbReference type="SMART" id="SM00028">
    <property type="entry name" value="TPR"/>
    <property type="match status" value="6"/>
</dbReference>
<evidence type="ECO:0000256" key="1">
    <source>
        <dbReference type="ARBA" id="ARBA00022737"/>
    </source>
</evidence>
<evidence type="ECO:0000313" key="6">
    <source>
        <dbReference type="Proteomes" id="UP000831390"/>
    </source>
</evidence>
<feature type="transmembrane region" description="Helical" evidence="4">
    <location>
        <begin position="408"/>
        <end position="429"/>
    </location>
</feature>
<feature type="transmembrane region" description="Helical" evidence="4">
    <location>
        <begin position="254"/>
        <end position="274"/>
    </location>
</feature>
<protein>
    <submittedName>
        <fullName evidence="5">Tetratricopeptide repeat protein</fullName>
    </submittedName>
</protein>
<keyword evidence="4" id="KW-0812">Transmembrane</keyword>
<reference evidence="5 6" key="1">
    <citation type="submission" date="2022-03" db="EMBL/GenBank/DDBJ databases">
        <title>Hymenobactersp. isolated from the air.</title>
        <authorList>
            <person name="Won M."/>
            <person name="Kwon S.-W."/>
        </authorList>
    </citation>
    <scope>NUCLEOTIDE SEQUENCE [LARGE SCALE GENOMIC DNA]</scope>
    <source>
        <strain evidence="5 6">KACC 22596</strain>
    </source>
</reference>
<dbReference type="PANTHER" id="PTHR45586">
    <property type="entry name" value="TPR REPEAT-CONTAINING PROTEIN PA4667"/>
    <property type="match status" value="1"/>
</dbReference>
<keyword evidence="6" id="KW-1185">Reference proteome</keyword>
<dbReference type="PROSITE" id="PS50005">
    <property type="entry name" value="TPR"/>
    <property type="match status" value="2"/>
</dbReference>
<gene>
    <name evidence="5" type="ORF">MTP16_11225</name>
</gene>
<dbReference type="InterPro" id="IPR011990">
    <property type="entry name" value="TPR-like_helical_dom_sf"/>
</dbReference>
<evidence type="ECO:0000256" key="2">
    <source>
        <dbReference type="ARBA" id="ARBA00022803"/>
    </source>
</evidence>
<evidence type="ECO:0000256" key="4">
    <source>
        <dbReference type="SAM" id="Phobius"/>
    </source>
</evidence>
<keyword evidence="4" id="KW-0472">Membrane</keyword>